<dbReference type="AlphaFoldDB" id="T1AYN9"/>
<evidence type="ECO:0000256" key="4">
    <source>
        <dbReference type="ARBA" id="ARBA00022755"/>
    </source>
</evidence>
<dbReference type="Gene3D" id="3.40.50.170">
    <property type="entry name" value="Formyl transferase, N-terminal domain"/>
    <property type="match status" value="1"/>
</dbReference>
<dbReference type="CDD" id="cd08645">
    <property type="entry name" value="FMT_core_GART"/>
    <property type="match status" value="1"/>
</dbReference>
<organism evidence="7">
    <name type="scientific">mine drainage metagenome</name>
    <dbReference type="NCBI Taxonomy" id="410659"/>
    <lineage>
        <taxon>unclassified sequences</taxon>
        <taxon>metagenomes</taxon>
        <taxon>ecological metagenomes</taxon>
    </lineage>
</organism>
<dbReference type="EMBL" id="AUZY01004553">
    <property type="protein sequence ID" value="EQD62652.1"/>
    <property type="molecule type" value="Genomic_DNA"/>
</dbReference>
<dbReference type="EC" id="2.1.2.2" evidence="2"/>
<accession>T1AYN9</accession>
<sequence length="210" mass="22570">MSGEGRTLEGLATAVAEGRLAARIVRVISDREGAPAVARARSRGWPVEVIPPRGPDRDRWGEALTRSLEAAHADLVVLAGFLRVLPESWTRRWTGRAVNLHPSLLPAYGGPGFYGMKVHEAVIEDGATETGATVHWVTGDVDRGPILGQRRTAVRPGETPPELAARLRPVEIGLLVDVLNEIAMGRHAPPGSPRTEPPGPRRDEVLPGPQ</sequence>
<comment type="pathway">
    <text evidence="1">Purine metabolism; IMP biosynthesis via de novo pathway; N(2)-formyl-N(1)-(5-phospho-D-ribosyl)glycinamide from N(1)-(5-phospho-D-ribosyl)glycinamide (10-formyl THF route): step 1/1.</text>
</comment>
<evidence type="ECO:0000313" key="7">
    <source>
        <dbReference type="EMBL" id="EQD62652.1"/>
    </source>
</evidence>
<proteinExistence type="predicted"/>
<dbReference type="InterPro" id="IPR004607">
    <property type="entry name" value="GART"/>
</dbReference>
<dbReference type="InterPro" id="IPR036477">
    <property type="entry name" value="Formyl_transf_N_sf"/>
</dbReference>
<feature type="region of interest" description="Disordered" evidence="5">
    <location>
        <begin position="185"/>
        <end position="210"/>
    </location>
</feature>
<evidence type="ECO:0000256" key="5">
    <source>
        <dbReference type="SAM" id="MobiDB-lite"/>
    </source>
</evidence>
<dbReference type="PANTHER" id="PTHR43369:SF2">
    <property type="entry name" value="PHOSPHORIBOSYLGLYCINAMIDE FORMYLTRANSFERASE"/>
    <property type="match status" value="1"/>
</dbReference>
<feature type="domain" description="Formyl transferase N-terminal" evidence="6">
    <location>
        <begin position="2"/>
        <end position="179"/>
    </location>
</feature>
<evidence type="ECO:0000256" key="2">
    <source>
        <dbReference type="ARBA" id="ARBA00012254"/>
    </source>
</evidence>
<reference evidence="7" key="2">
    <citation type="journal article" date="2014" name="ISME J.">
        <title>Microbial stratification in low pH oxic and suboxic macroscopic growths along an acid mine drainage.</title>
        <authorList>
            <person name="Mendez-Garcia C."/>
            <person name="Mesa V."/>
            <person name="Sprenger R.R."/>
            <person name="Richter M."/>
            <person name="Diez M.S."/>
            <person name="Solano J."/>
            <person name="Bargiela R."/>
            <person name="Golyshina O.V."/>
            <person name="Manteca A."/>
            <person name="Ramos J.L."/>
            <person name="Gallego J.R."/>
            <person name="Llorente I."/>
            <person name="Martins Dos Santos V.A."/>
            <person name="Jensen O.N."/>
            <person name="Pelaez A.I."/>
            <person name="Sanchez J."/>
            <person name="Ferrer M."/>
        </authorList>
    </citation>
    <scope>NUCLEOTIDE SEQUENCE</scope>
</reference>
<evidence type="ECO:0000256" key="3">
    <source>
        <dbReference type="ARBA" id="ARBA00022679"/>
    </source>
</evidence>
<gene>
    <name evidence="7" type="ORF">B1B_07155</name>
</gene>
<dbReference type="GO" id="GO:0006189">
    <property type="term" value="P:'de novo' IMP biosynthetic process"/>
    <property type="evidence" value="ECO:0007669"/>
    <property type="project" value="InterPro"/>
</dbReference>
<dbReference type="Pfam" id="PF00551">
    <property type="entry name" value="Formyl_trans_N"/>
    <property type="match status" value="1"/>
</dbReference>
<reference evidence="7" key="1">
    <citation type="submission" date="2013-08" db="EMBL/GenBank/DDBJ databases">
        <authorList>
            <person name="Mendez C."/>
            <person name="Richter M."/>
            <person name="Ferrer M."/>
            <person name="Sanchez J."/>
        </authorList>
    </citation>
    <scope>NUCLEOTIDE SEQUENCE</scope>
</reference>
<dbReference type="SUPFAM" id="SSF53328">
    <property type="entry name" value="Formyltransferase"/>
    <property type="match status" value="1"/>
</dbReference>
<dbReference type="PANTHER" id="PTHR43369">
    <property type="entry name" value="PHOSPHORIBOSYLGLYCINAMIDE FORMYLTRANSFERASE"/>
    <property type="match status" value="1"/>
</dbReference>
<evidence type="ECO:0000256" key="1">
    <source>
        <dbReference type="ARBA" id="ARBA00005054"/>
    </source>
</evidence>
<name>T1AYN9_9ZZZZ</name>
<evidence type="ECO:0000259" key="6">
    <source>
        <dbReference type="Pfam" id="PF00551"/>
    </source>
</evidence>
<feature type="compositionally biased region" description="Basic and acidic residues" evidence="5">
    <location>
        <begin position="199"/>
        <end position="210"/>
    </location>
</feature>
<comment type="caution">
    <text evidence="7">The sequence shown here is derived from an EMBL/GenBank/DDBJ whole genome shotgun (WGS) entry which is preliminary data.</text>
</comment>
<dbReference type="InterPro" id="IPR002376">
    <property type="entry name" value="Formyl_transf_N"/>
</dbReference>
<keyword evidence="4" id="KW-0658">Purine biosynthesis</keyword>
<dbReference type="GO" id="GO:0004644">
    <property type="term" value="F:phosphoribosylglycinamide formyltransferase activity"/>
    <property type="evidence" value="ECO:0007669"/>
    <property type="project" value="UniProtKB-EC"/>
</dbReference>
<protein>
    <recommendedName>
        <fullName evidence="2">phosphoribosylglycinamide formyltransferase 1</fullName>
        <ecNumber evidence="2">2.1.2.2</ecNumber>
    </recommendedName>
</protein>
<keyword evidence="3 7" id="KW-0808">Transferase</keyword>
<dbReference type="GO" id="GO:0005829">
    <property type="term" value="C:cytosol"/>
    <property type="evidence" value="ECO:0007669"/>
    <property type="project" value="TreeGrafter"/>
</dbReference>